<dbReference type="Proteomes" id="UP000265443">
    <property type="component" value="Unassembled WGS sequence"/>
</dbReference>
<evidence type="ECO:0000313" key="1">
    <source>
        <dbReference type="EMBL" id="RIH81052.1"/>
    </source>
</evidence>
<name>A0ABX9MU40_9DEIN</name>
<proteinExistence type="predicted"/>
<accession>A0ABX9MU40</accession>
<sequence length="53" mass="5733">MFFCLVEALIPGGIVVINTHVKNLEQINTFSSSRDESLQPSVLAGQPGRCEEG</sequence>
<keyword evidence="2" id="KW-1185">Reference proteome</keyword>
<dbReference type="EMBL" id="QWKY01000001">
    <property type="protein sequence ID" value="RIH81052.1"/>
    <property type="molecule type" value="Genomic_DNA"/>
</dbReference>
<organism evidence="1 2">
    <name type="scientific">Meiothermus hypogaeus</name>
    <dbReference type="NCBI Taxonomy" id="884155"/>
    <lineage>
        <taxon>Bacteria</taxon>
        <taxon>Thermotogati</taxon>
        <taxon>Deinococcota</taxon>
        <taxon>Deinococci</taxon>
        <taxon>Thermales</taxon>
        <taxon>Thermaceae</taxon>
        <taxon>Meiothermus</taxon>
    </lineage>
</organism>
<comment type="caution">
    <text evidence="1">The sequence shown here is derived from an EMBL/GenBank/DDBJ whole genome shotgun (WGS) entry which is preliminary data.</text>
</comment>
<protein>
    <submittedName>
        <fullName evidence="1">Uncharacterized protein</fullName>
    </submittedName>
</protein>
<reference evidence="1 2" key="1">
    <citation type="submission" date="2018-08" db="EMBL/GenBank/DDBJ databases">
        <title>Meiothermus hypogaeus DSM 23238 genome sequencing project.</title>
        <authorList>
            <person name="Da Costa M.S."/>
            <person name="Albuquerque L."/>
            <person name="Raposo P."/>
            <person name="Froufe H.J.C."/>
            <person name="Barroso C.S."/>
            <person name="Egas C."/>
        </authorList>
    </citation>
    <scope>NUCLEOTIDE SEQUENCE [LARGE SCALE GENOMIC DNA]</scope>
    <source>
        <strain evidence="1 2">DSM 23238</strain>
    </source>
</reference>
<evidence type="ECO:0000313" key="2">
    <source>
        <dbReference type="Proteomes" id="UP000265443"/>
    </source>
</evidence>
<gene>
    <name evidence="1" type="ORF">Mhypo_00093</name>
</gene>